<dbReference type="PANTHER" id="PTHR32071">
    <property type="entry name" value="TRANSCRIPTIONAL REGULATORY PROTEIN"/>
    <property type="match status" value="1"/>
</dbReference>
<evidence type="ECO:0000256" key="4">
    <source>
        <dbReference type="ARBA" id="ARBA00023125"/>
    </source>
</evidence>
<dbReference type="Proteomes" id="UP000198816">
    <property type="component" value="Unassembled WGS sequence"/>
</dbReference>
<dbReference type="GO" id="GO:0006355">
    <property type="term" value="P:regulation of DNA-templated transcription"/>
    <property type="evidence" value="ECO:0007669"/>
    <property type="project" value="InterPro"/>
</dbReference>
<dbReference type="PROSITE" id="PS00675">
    <property type="entry name" value="SIGMA54_INTERACT_1"/>
    <property type="match status" value="1"/>
</dbReference>
<keyword evidence="8" id="KW-1185">Reference proteome</keyword>
<dbReference type="Pfam" id="PF25601">
    <property type="entry name" value="AAA_lid_14"/>
    <property type="match status" value="1"/>
</dbReference>
<name>A0A1H2W3M1_THIRO</name>
<dbReference type="InterPro" id="IPR025943">
    <property type="entry name" value="Sigma_54_int_dom_ATP-bd_2"/>
</dbReference>
<reference evidence="8" key="1">
    <citation type="submission" date="2016-10" db="EMBL/GenBank/DDBJ databases">
        <authorList>
            <person name="Varghese N."/>
            <person name="Submissions S."/>
        </authorList>
    </citation>
    <scope>NUCLEOTIDE SEQUENCE [LARGE SCALE GENOMIC DNA]</scope>
    <source>
        <strain evidence="8">DSM 217</strain>
    </source>
</reference>
<keyword evidence="3" id="KW-0805">Transcription regulation</keyword>
<dbReference type="AlphaFoldDB" id="A0A1H2W3M1"/>
<dbReference type="OrthoDB" id="9804019at2"/>
<dbReference type="Gene3D" id="1.10.10.60">
    <property type="entry name" value="Homeodomain-like"/>
    <property type="match status" value="1"/>
</dbReference>
<dbReference type="CDD" id="cd00009">
    <property type="entry name" value="AAA"/>
    <property type="match status" value="1"/>
</dbReference>
<feature type="domain" description="Sigma-54 factor interaction" evidence="6">
    <location>
        <begin position="9"/>
        <end position="238"/>
    </location>
</feature>
<dbReference type="SUPFAM" id="SSF46689">
    <property type="entry name" value="Homeodomain-like"/>
    <property type="match status" value="1"/>
</dbReference>
<organism evidence="7 8">
    <name type="scientific">Thiocapsa roseopersicina</name>
    <dbReference type="NCBI Taxonomy" id="1058"/>
    <lineage>
        <taxon>Bacteria</taxon>
        <taxon>Pseudomonadati</taxon>
        <taxon>Pseudomonadota</taxon>
        <taxon>Gammaproteobacteria</taxon>
        <taxon>Chromatiales</taxon>
        <taxon>Chromatiaceae</taxon>
        <taxon>Thiocapsa</taxon>
    </lineage>
</organism>
<dbReference type="EMBL" id="FNNZ01000008">
    <property type="protein sequence ID" value="SDW75086.1"/>
    <property type="molecule type" value="Genomic_DNA"/>
</dbReference>
<dbReference type="RefSeq" id="WP_093030933.1">
    <property type="nucleotide sequence ID" value="NZ_FNNZ01000008.1"/>
</dbReference>
<keyword evidence="2" id="KW-0067">ATP-binding</keyword>
<keyword evidence="5" id="KW-0804">Transcription</keyword>
<evidence type="ECO:0000256" key="3">
    <source>
        <dbReference type="ARBA" id="ARBA00023015"/>
    </source>
</evidence>
<dbReference type="InterPro" id="IPR009057">
    <property type="entry name" value="Homeodomain-like_sf"/>
</dbReference>
<dbReference type="STRING" id="1058.SAMN05421783_10825"/>
<dbReference type="Gene3D" id="1.10.8.60">
    <property type="match status" value="1"/>
</dbReference>
<dbReference type="SUPFAM" id="SSF52540">
    <property type="entry name" value="P-loop containing nucleoside triphosphate hydrolases"/>
    <property type="match status" value="1"/>
</dbReference>
<evidence type="ECO:0000313" key="8">
    <source>
        <dbReference type="Proteomes" id="UP000198816"/>
    </source>
</evidence>
<keyword evidence="4" id="KW-0238">DNA-binding</keyword>
<keyword evidence="1" id="KW-0547">Nucleotide-binding</keyword>
<dbReference type="InterPro" id="IPR003593">
    <property type="entry name" value="AAA+_ATPase"/>
</dbReference>
<accession>A0A1H2W3M1</accession>
<evidence type="ECO:0000259" key="6">
    <source>
        <dbReference type="PROSITE" id="PS50045"/>
    </source>
</evidence>
<evidence type="ECO:0000256" key="5">
    <source>
        <dbReference type="ARBA" id="ARBA00023163"/>
    </source>
</evidence>
<dbReference type="GO" id="GO:0005524">
    <property type="term" value="F:ATP binding"/>
    <property type="evidence" value="ECO:0007669"/>
    <property type="project" value="UniProtKB-KW"/>
</dbReference>
<dbReference type="InterPro" id="IPR002078">
    <property type="entry name" value="Sigma_54_int"/>
</dbReference>
<proteinExistence type="predicted"/>
<dbReference type="GO" id="GO:0003677">
    <property type="term" value="F:DNA binding"/>
    <property type="evidence" value="ECO:0007669"/>
    <property type="project" value="UniProtKB-KW"/>
</dbReference>
<gene>
    <name evidence="7" type="ORF">SAMN05421783_10825</name>
</gene>
<dbReference type="InterPro" id="IPR058031">
    <property type="entry name" value="AAA_lid_NorR"/>
</dbReference>
<evidence type="ECO:0000256" key="1">
    <source>
        <dbReference type="ARBA" id="ARBA00022741"/>
    </source>
</evidence>
<dbReference type="InterPro" id="IPR027417">
    <property type="entry name" value="P-loop_NTPase"/>
</dbReference>
<evidence type="ECO:0000313" key="7">
    <source>
        <dbReference type="EMBL" id="SDW75086.1"/>
    </source>
</evidence>
<protein>
    <submittedName>
        <fullName evidence="7">Sigma-54 interaction domain-containing protein</fullName>
    </submittedName>
</protein>
<dbReference type="PROSITE" id="PS00676">
    <property type="entry name" value="SIGMA54_INTERACT_2"/>
    <property type="match status" value="1"/>
</dbReference>
<evidence type="ECO:0000256" key="2">
    <source>
        <dbReference type="ARBA" id="ARBA00022840"/>
    </source>
</evidence>
<dbReference type="Gene3D" id="3.40.50.300">
    <property type="entry name" value="P-loop containing nucleotide triphosphate hydrolases"/>
    <property type="match status" value="1"/>
</dbReference>
<dbReference type="Pfam" id="PF00158">
    <property type="entry name" value="Sigma54_activat"/>
    <property type="match status" value="1"/>
</dbReference>
<dbReference type="InterPro" id="IPR025944">
    <property type="entry name" value="Sigma_54_int_dom_CS"/>
</dbReference>
<dbReference type="FunFam" id="3.40.50.300:FF:000006">
    <property type="entry name" value="DNA-binding transcriptional regulator NtrC"/>
    <property type="match status" value="1"/>
</dbReference>
<sequence length="333" mass="35966">MDDFAQLNLVGRSPAFLAALAAVAKFAVCDATVLIEGETGTGKELVARAVHYLSARRDAAFIPINCATLPDNLVESELFGHVRGAFTDAKEARIGLIAQAEGGTLFLDEIEAISPRAQAGLLRFLQNREYRPVGGTLVRQAKVRVLASSNADLKAMVAQGLFRSDLLFRLNVLSVQLPALRVRTGDIALLTAAFLRRLSSEFDAPVKTLSRASMGRLEAHSWPGNVRELENLVYREWLLATGSVIEIGSIEDSPADVDPPTATRDSGQQTYKVAKASAVAEFERIYMSRLLATTAGNMTLAAQIAGKDRSDLGKLLKKHGLSRQSFLGCTENP</sequence>
<dbReference type="PROSITE" id="PS00688">
    <property type="entry name" value="SIGMA54_INTERACT_3"/>
    <property type="match status" value="1"/>
</dbReference>
<dbReference type="SMART" id="SM00382">
    <property type="entry name" value="AAA"/>
    <property type="match status" value="1"/>
</dbReference>
<dbReference type="InterPro" id="IPR025662">
    <property type="entry name" value="Sigma_54_int_dom_ATP-bd_1"/>
</dbReference>
<dbReference type="PROSITE" id="PS50045">
    <property type="entry name" value="SIGMA54_INTERACT_4"/>
    <property type="match status" value="1"/>
</dbReference>